<sequence length="152" mass="17248">MIIQSTCASSTSINRPSDAFYRFFFPLIVGDPSQTPYYSCSIGLVPKSVILLQRNLLAVWTSTDDMASGGGGTYRHGEYFTGKSQLSFVQPFPPRSWKYHLEHATDELAQYHIRQGPKLFSVTRQIITGNCLWLASTRYRWHSCTSFLHMGI</sequence>
<dbReference type="Proteomes" id="UP000629468">
    <property type="component" value="Unassembled WGS sequence"/>
</dbReference>
<proteinExistence type="predicted"/>
<dbReference type="AlphaFoldDB" id="A0A8H7KGJ7"/>
<name>A0A8H7KGJ7_AGABI</name>
<evidence type="ECO:0000313" key="1">
    <source>
        <dbReference type="EMBL" id="KAF7773412.1"/>
    </source>
</evidence>
<accession>A0A8H7KGJ7</accession>
<reference evidence="1 2" key="1">
    <citation type="journal article" name="Sci. Rep.">
        <title>Telomere-to-telomere assembled and centromere annotated genomes of the two main subspecies of the button mushroom Agaricus bisporus reveal especially polymorphic chromosome ends.</title>
        <authorList>
            <person name="Sonnenberg A.S.M."/>
            <person name="Sedaghat-Telgerd N."/>
            <person name="Lavrijssen B."/>
            <person name="Ohm R.A."/>
            <person name="Hendrickx P.M."/>
            <person name="Scholtmeijer K."/>
            <person name="Baars J.J.P."/>
            <person name="van Peer A."/>
        </authorList>
    </citation>
    <scope>NUCLEOTIDE SEQUENCE [LARGE SCALE GENOMIC DNA]</scope>
    <source>
        <strain evidence="1 2">H119_p4</strain>
    </source>
</reference>
<evidence type="ECO:0000313" key="2">
    <source>
        <dbReference type="Proteomes" id="UP000629468"/>
    </source>
</evidence>
<protein>
    <submittedName>
        <fullName evidence="1">Uncharacterized protein</fullName>
    </submittedName>
</protein>
<dbReference type="EMBL" id="JABXXO010000007">
    <property type="protein sequence ID" value="KAF7773412.1"/>
    <property type="molecule type" value="Genomic_DNA"/>
</dbReference>
<organism evidence="1 2">
    <name type="scientific">Agaricus bisporus var. burnettii</name>
    <dbReference type="NCBI Taxonomy" id="192524"/>
    <lineage>
        <taxon>Eukaryota</taxon>
        <taxon>Fungi</taxon>
        <taxon>Dikarya</taxon>
        <taxon>Basidiomycota</taxon>
        <taxon>Agaricomycotina</taxon>
        <taxon>Agaricomycetes</taxon>
        <taxon>Agaricomycetidae</taxon>
        <taxon>Agaricales</taxon>
        <taxon>Agaricineae</taxon>
        <taxon>Agaricaceae</taxon>
        <taxon>Agaricus</taxon>
    </lineage>
</organism>
<gene>
    <name evidence="1" type="ORF">Agabi119p4_5579</name>
</gene>
<comment type="caution">
    <text evidence="1">The sequence shown here is derived from an EMBL/GenBank/DDBJ whole genome shotgun (WGS) entry which is preliminary data.</text>
</comment>